<organism evidence="5 6">
    <name type="scientific">Kaistia hirudinis</name>
    <dbReference type="NCBI Taxonomy" id="1293440"/>
    <lineage>
        <taxon>Bacteria</taxon>
        <taxon>Pseudomonadati</taxon>
        <taxon>Pseudomonadota</taxon>
        <taxon>Alphaproteobacteria</taxon>
        <taxon>Hyphomicrobiales</taxon>
        <taxon>Kaistiaceae</taxon>
        <taxon>Kaistia</taxon>
    </lineage>
</organism>
<dbReference type="GO" id="GO:0006355">
    <property type="term" value="P:regulation of DNA-templated transcription"/>
    <property type="evidence" value="ECO:0007669"/>
    <property type="project" value="InterPro"/>
</dbReference>
<proteinExistence type="predicted"/>
<dbReference type="InterPro" id="IPR036388">
    <property type="entry name" value="WH-like_DNA-bd_sf"/>
</dbReference>
<dbReference type="PANTHER" id="PTHR44688:SF16">
    <property type="entry name" value="DNA-BINDING TRANSCRIPTIONAL ACTIVATOR DEVR_DOSR"/>
    <property type="match status" value="1"/>
</dbReference>
<dbReference type="RefSeq" id="WP_183400205.1">
    <property type="nucleotide sequence ID" value="NZ_JACIDS010000004.1"/>
</dbReference>
<evidence type="ECO:0000259" key="4">
    <source>
        <dbReference type="PROSITE" id="PS50043"/>
    </source>
</evidence>
<dbReference type="InterPro" id="IPR016032">
    <property type="entry name" value="Sig_transdc_resp-reg_C-effctor"/>
</dbReference>
<accession>A0A840ASS9</accession>
<dbReference type="InterPro" id="IPR000792">
    <property type="entry name" value="Tscrpt_reg_LuxR_C"/>
</dbReference>
<protein>
    <submittedName>
        <fullName evidence="5">DNA-binding CsgD family transcriptional regulator</fullName>
    </submittedName>
</protein>
<dbReference type="PANTHER" id="PTHR44688">
    <property type="entry name" value="DNA-BINDING TRANSCRIPTIONAL ACTIVATOR DEVR_DOSR"/>
    <property type="match status" value="1"/>
</dbReference>
<dbReference type="PROSITE" id="PS50043">
    <property type="entry name" value="HTH_LUXR_2"/>
    <property type="match status" value="1"/>
</dbReference>
<evidence type="ECO:0000313" key="6">
    <source>
        <dbReference type="Proteomes" id="UP000553963"/>
    </source>
</evidence>
<dbReference type="Gene3D" id="1.10.10.10">
    <property type="entry name" value="Winged helix-like DNA-binding domain superfamily/Winged helix DNA-binding domain"/>
    <property type="match status" value="1"/>
</dbReference>
<keyword evidence="6" id="KW-1185">Reference proteome</keyword>
<reference evidence="5 6" key="1">
    <citation type="submission" date="2020-08" db="EMBL/GenBank/DDBJ databases">
        <title>Genomic Encyclopedia of Type Strains, Phase IV (KMG-IV): sequencing the most valuable type-strain genomes for metagenomic binning, comparative biology and taxonomic classification.</title>
        <authorList>
            <person name="Goeker M."/>
        </authorList>
    </citation>
    <scope>NUCLEOTIDE SEQUENCE [LARGE SCALE GENOMIC DNA]</scope>
    <source>
        <strain evidence="5 6">DSM 25966</strain>
    </source>
</reference>
<feature type="domain" description="HTH luxR-type" evidence="4">
    <location>
        <begin position="266"/>
        <end position="331"/>
    </location>
</feature>
<evidence type="ECO:0000256" key="2">
    <source>
        <dbReference type="ARBA" id="ARBA00023125"/>
    </source>
</evidence>
<dbReference type="SMART" id="SM00421">
    <property type="entry name" value="HTH_LUXR"/>
    <property type="match status" value="1"/>
</dbReference>
<evidence type="ECO:0000256" key="1">
    <source>
        <dbReference type="ARBA" id="ARBA00023015"/>
    </source>
</evidence>
<dbReference type="EMBL" id="JACIDS010000004">
    <property type="protein sequence ID" value="MBB3932594.1"/>
    <property type="molecule type" value="Genomic_DNA"/>
</dbReference>
<dbReference type="CDD" id="cd06170">
    <property type="entry name" value="LuxR_C_like"/>
    <property type="match status" value="1"/>
</dbReference>
<dbReference type="SUPFAM" id="SSF46894">
    <property type="entry name" value="C-terminal effector domain of the bipartite response regulators"/>
    <property type="match status" value="1"/>
</dbReference>
<gene>
    <name evidence="5" type="ORF">GGR25_003652</name>
</gene>
<dbReference type="AlphaFoldDB" id="A0A840ASS9"/>
<dbReference type="Proteomes" id="UP000553963">
    <property type="component" value="Unassembled WGS sequence"/>
</dbReference>
<dbReference type="Pfam" id="PF00196">
    <property type="entry name" value="GerE"/>
    <property type="match status" value="1"/>
</dbReference>
<name>A0A840ASS9_9HYPH</name>
<keyword evidence="3" id="KW-0804">Transcription</keyword>
<keyword evidence="2 5" id="KW-0238">DNA-binding</keyword>
<comment type="caution">
    <text evidence="5">The sequence shown here is derived from an EMBL/GenBank/DDBJ whole genome shotgun (WGS) entry which is preliminary data.</text>
</comment>
<evidence type="ECO:0000313" key="5">
    <source>
        <dbReference type="EMBL" id="MBB3932594.1"/>
    </source>
</evidence>
<evidence type="ECO:0000256" key="3">
    <source>
        <dbReference type="ARBA" id="ARBA00023163"/>
    </source>
</evidence>
<dbReference type="GO" id="GO:0003677">
    <property type="term" value="F:DNA binding"/>
    <property type="evidence" value="ECO:0007669"/>
    <property type="project" value="UniProtKB-KW"/>
</dbReference>
<sequence>MRSESPKIARAGDRLSRRGWSRSAATSGVDGEASIFSHAGLRCLPSHEFATRSRTDHKVYRVQLSTRDHQGQTWVDQLAQERIHLIWDTLSDFEARQTEQAASFLMGALCELSGAWNATWAGAVRLDGSGRKDPLQGWRVGAVQALVPIVPAPDEQHFRDILKVWERREIDPSFLLPMRDVGTFRTYSFRRELAPDWFGSPFFERHYGRVGIHDAVFVAFPINEDCKSHFGFYSGEVFSDVAIARLTYALRGIKWFQRRMMLGHGLLTASSPLTPMERRILQLLLTEASEKEIGRLLDIAPSTAHQHVTSVFRKFGVRSRAGLMSVWLNRPHGKSPTPRNA</sequence>
<keyword evidence="1" id="KW-0805">Transcription regulation</keyword>